<keyword evidence="3" id="KW-1185">Reference proteome</keyword>
<feature type="region of interest" description="Disordered" evidence="1">
    <location>
        <begin position="1"/>
        <end position="22"/>
    </location>
</feature>
<gene>
    <name evidence="2" type="ORF">RHGRI_007487</name>
</gene>
<name>A0AAV6KXQ9_9ERIC</name>
<comment type="caution">
    <text evidence="2">The sequence shown here is derived from an EMBL/GenBank/DDBJ whole genome shotgun (WGS) entry which is preliminary data.</text>
</comment>
<accession>A0AAV6KXQ9</accession>
<protein>
    <submittedName>
        <fullName evidence="2">Uncharacterized protein</fullName>
    </submittedName>
</protein>
<evidence type="ECO:0000313" key="3">
    <source>
        <dbReference type="Proteomes" id="UP000823749"/>
    </source>
</evidence>
<evidence type="ECO:0000313" key="2">
    <source>
        <dbReference type="EMBL" id="KAG5557236.1"/>
    </source>
</evidence>
<feature type="compositionally biased region" description="Polar residues" evidence="1">
    <location>
        <begin position="1"/>
        <end position="13"/>
    </location>
</feature>
<reference evidence="2" key="1">
    <citation type="submission" date="2020-08" db="EMBL/GenBank/DDBJ databases">
        <title>Plant Genome Project.</title>
        <authorList>
            <person name="Zhang R.-G."/>
        </authorList>
    </citation>
    <scope>NUCLEOTIDE SEQUENCE</scope>
    <source>
        <strain evidence="2">WSP0</strain>
        <tissue evidence="2">Leaf</tissue>
    </source>
</reference>
<dbReference type="EMBL" id="JACTNZ010000003">
    <property type="protein sequence ID" value="KAG5557236.1"/>
    <property type="molecule type" value="Genomic_DNA"/>
</dbReference>
<proteinExistence type="predicted"/>
<dbReference type="AlphaFoldDB" id="A0AAV6KXQ9"/>
<organism evidence="2 3">
    <name type="scientific">Rhododendron griersonianum</name>
    <dbReference type="NCBI Taxonomy" id="479676"/>
    <lineage>
        <taxon>Eukaryota</taxon>
        <taxon>Viridiplantae</taxon>
        <taxon>Streptophyta</taxon>
        <taxon>Embryophyta</taxon>
        <taxon>Tracheophyta</taxon>
        <taxon>Spermatophyta</taxon>
        <taxon>Magnoliopsida</taxon>
        <taxon>eudicotyledons</taxon>
        <taxon>Gunneridae</taxon>
        <taxon>Pentapetalae</taxon>
        <taxon>asterids</taxon>
        <taxon>Ericales</taxon>
        <taxon>Ericaceae</taxon>
        <taxon>Ericoideae</taxon>
        <taxon>Rhodoreae</taxon>
        <taxon>Rhododendron</taxon>
    </lineage>
</organism>
<dbReference type="Proteomes" id="UP000823749">
    <property type="component" value="Chromosome 3"/>
</dbReference>
<sequence>MLSLPFSPQQTAGDSIPALPTKPARFRLKPRPLVSRPRIYTSSLSLSISLSLSLRLSSTVLLLSV</sequence>
<evidence type="ECO:0000256" key="1">
    <source>
        <dbReference type="SAM" id="MobiDB-lite"/>
    </source>
</evidence>